<gene>
    <name evidence="3" type="ORF">EZS27_031726</name>
</gene>
<proteinExistence type="predicted"/>
<evidence type="ECO:0000259" key="2">
    <source>
        <dbReference type="Pfam" id="PF00665"/>
    </source>
</evidence>
<dbReference type="InterPro" id="IPR012337">
    <property type="entry name" value="RNaseH-like_sf"/>
</dbReference>
<dbReference type="InterPro" id="IPR050900">
    <property type="entry name" value="Transposase_IS3/IS150/IS904"/>
</dbReference>
<protein>
    <recommendedName>
        <fullName evidence="2">Integrase catalytic domain-containing protein</fullName>
    </recommendedName>
</protein>
<dbReference type="SUPFAM" id="SSF53098">
    <property type="entry name" value="Ribonuclease H-like"/>
    <property type="match status" value="1"/>
</dbReference>
<dbReference type="AlphaFoldDB" id="A0A5J4QAW9"/>
<dbReference type="PANTHER" id="PTHR46889">
    <property type="entry name" value="TRANSPOSASE INSF FOR INSERTION SEQUENCE IS3B-RELATED"/>
    <property type="match status" value="1"/>
</dbReference>
<feature type="domain" description="Integrase catalytic" evidence="2">
    <location>
        <begin position="232"/>
        <end position="287"/>
    </location>
</feature>
<dbReference type="PANTHER" id="PTHR46889:SF5">
    <property type="entry name" value="INTEGRASE PROTEIN"/>
    <property type="match status" value="1"/>
</dbReference>
<dbReference type="EMBL" id="SNRY01004258">
    <property type="protein sequence ID" value="KAA6318238.1"/>
    <property type="molecule type" value="Genomic_DNA"/>
</dbReference>
<dbReference type="InterPro" id="IPR036397">
    <property type="entry name" value="RNaseH_sf"/>
</dbReference>
<reference evidence="3" key="1">
    <citation type="submission" date="2019-03" db="EMBL/GenBank/DDBJ databases">
        <title>Single cell metagenomics reveals metabolic interactions within the superorganism composed of flagellate Streblomastix strix and complex community of Bacteroidetes bacteria on its surface.</title>
        <authorList>
            <person name="Treitli S.C."/>
            <person name="Kolisko M."/>
            <person name="Husnik F."/>
            <person name="Keeling P."/>
            <person name="Hampl V."/>
        </authorList>
    </citation>
    <scope>NUCLEOTIDE SEQUENCE</scope>
    <source>
        <strain evidence="3">STM</strain>
    </source>
</reference>
<dbReference type="GO" id="GO:0015074">
    <property type="term" value="P:DNA integration"/>
    <property type="evidence" value="ECO:0007669"/>
    <property type="project" value="InterPro"/>
</dbReference>
<dbReference type="Pfam" id="PF00665">
    <property type="entry name" value="rve"/>
    <property type="match status" value="1"/>
</dbReference>
<sequence>MVKERIICEYLSVSKTVQMLSEEYGMSRNAINHLVSRHRSKFSPTFEEKPILVAMNRKKTTEEAIEKLLQENQELRHHLGQAQLKLESYEIMGDILQESYGIDLLKKSAAKQSPDLKNDTLQVSLQTLCGLFGYTRQAYYKHLRINSKHSLEEDVVLERIHSYRKLMPRIGGTKLHYLMNEAGYRISRKNLFTILRTNSLLVRGRKKYAVTTDSRHWMKKYPNLIRGFDFESPNLLWVSDITYIKVKDEFAYLSLITDAYSHKIVGHCLHRTLESEGTIMALQMAIEAAP</sequence>
<keyword evidence="1" id="KW-0175">Coiled coil</keyword>
<feature type="coiled-coil region" evidence="1">
    <location>
        <begin position="51"/>
        <end position="85"/>
    </location>
</feature>
<comment type="caution">
    <text evidence="3">The sequence shown here is derived from an EMBL/GenBank/DDBJ whole genome shotgun (WGS) entry which is preliminary data.</text>
</comment>
<dbReference type="Gene3D" id="3.30.420.10">
    <property type="entry name" value="Ribonuclease H-like superfamily/Ribonuclease H"/>
    <property type="match status" value="1"/>
</dbReference>
<evidence type="ECO:0000256" key="1">
    <source>
        <dbReference type="SAM" id="Coils"/>
    </source>
</evidence>
<name>A0A5J4QAW9_9ZZZZ</name>
<feature type="non-terminal residue" evidence="3">
    <location>
        <position position="290"/>
    </location>
</feature>
<accession>A0A5J4QAW9</accession>
<evidence type="ECO:0000313" key="3">
    <source>
        <dbReference type="EMBL" id="KAA6318238.1"/>
    </source>
</evidence>
<dbReference type="GO" id="GO:0003676">
    <property type="term" value="F:nucleic acid binding"/>
    <property type="evidence" value="ECO:0007669"/>
    <property type="project" value="InterPro"/>
</dbReference>
<dbReference type="InterPro" id="IPR001584">
    <property type="entry name" value="Integrase_cat-core"/>
</dbReference>
<organism evidence="3">
    <name type="scientific">termite gut metagenome</name>
    <dbReference type="NCBI Taxonomy" id="433724"/>
    <lineage>
        <taxon>unclassified sequences</taxon>
        <taxon>metagenomes</taxon>
        <taxon>organismal metagenomes</taxon>
    </lineage>
</organism>